<accession>A0A1N6HM52</accession>
<evidence type="ECO:0000259" key="2">
    <source>
        <dbReference type="Pfam" id="PF00156"/>
    </source>
</evidence>
<proteinExistence type="inferred from homology"/>
<dbReference type="PANTHER" id="PTHR47505">
    <property type="entry name" value="DNA UTILIZATION PROTEIN YHGH"/>
    <property type="match status" value="1"/>
</dbReference>
<dbReference type="PANTHER" id="PTHR47505:SF1">
    <property type="entry name" value="DNA UTILIZATION PROTEIN YHGH"/>
    <property type="match status" value="1"/>
</dbReference>
<keyword evidence="4" id="KW-1185">Reference proteome</keyword>
<dbReference type="STRING" id="44575.SAMN05216419_10522"/>
<dbReference type="Proteomes" id="UP000185062">
    <property type="component" value="Unassembled WGS sequence"/>
</dbReference>
<dbReference type="eggNOG" id="COG1040">
    <property type="taxonomic scope" value="Bacteria"/>
</dbReference>
<evidence type="ECO:0000313" key="4">
    <source>
        <dbReference type="Proteomes" id="UP000185062"/>
    </source>
</evidence>
<evidence type="ECO:0000256" key="1">
    <source>
        <dbReference type="ARBA" id="ARBA00008007"/>
    </source>
</evidence>
<dbReference type="Pfam" id="PF00156">
    <property type="entry name" value="Pribosyltran"/>
    <property type="match status" value="1"/>
</dbReference>
<gene>
    <name evidence="3" type="ORF">SAMN02743940_1253</name>
</gene>
<evidence type="ECO:0000313" key="3">
    <source>
        <dbReference type="EMBL" id="SIO20759.1"/>
    </source>
</evidence>
<dbReference type="CDD" id="cd06223">
    <property type="entry name" value="PRTases_typeI"/>
    <property type="match status" value="1"/>
</dbReference>
<dbReference type="InterPro" id="IPR000836">
    <property type="entry name" value="PRTase_dom"/>
</dbReference>
<protein>
    <submittedName>
        <fullName evidence="3">ComF family protein</fullName>
    </submittedName>
</protein>
<organism evidence="3 4">
    <name type="scientific">Nitrosomonas cryotolerans ATCC 49181</name>
    <dbReference type="NCBI Taxonomy" id="1131553"/>
    <lineage>
        <taxon>Bacteria</taxon>
        <taxon>Pseudomonadati</taxon>
        <taxon>Pseudomonadota</taxon>
        <taxon>Betaproteobacteria</taxon>
        <taxon>Nitrosomonadales</taxon>
        <taxon>Nitrosomonadaceae</taxon>
        <taxon>Nitrosomonas</taxon>
    </lineage>
</organism>
<dbReference type="InterPro" id="IPR051910">
    <property type="entry name" value="ComF/GntX_DNA_util-trans"/>
</dbReference>
<sequence>MMQVFLQKNCLLCDIASNRNFCEPCYHSLPQLPANRCSNCLLPITASHRCGACLAKPPAFTRAIAALRYAFPVDALIHALKYRSNLAITPILAELLIEQLAISTPPDFIVPMPLHPARLKERGFNQAVEISRHIAKQYQITLLYDACKRVRDTPSQTGLTWKARKKNIRNAFSCEMDLSGKHIAVVDDVMTTGATLNELAKVLRKCGAREISSWIIARALPESNQTLSRARFQ</sequence>
<dbReference type="AlphaFoldDB" id="A0A1N6HM52"/>
<dbReference type="InterPro" id="IPR029057">
    <property type="entry name" value="PRTase-like"/>
</dbReference>
<name>A0A1N6HM52_9PROT</name>
<feature type="domain" description="Phosphoribosyltransferase" evidence="2">
    <location>
        <begin position="132"/>
        <end position="217"/>
    </location>
</feature>
<comment type="similarity">
    <text evidence="1">Belongs to the ComF/GntX family.</text>
</comment>
<reference evidence="3 4" key="1">
    <citation type="submission" date="2016-12" db="EMBL/GenBank/DDBJ databases">
        <authorList>
            <person name="Song W.-J."/>
            <person name="Kurnit D.M."/>
        </authorList>
    </citation>
    <scope>NUCLEOTIDE SEQUENCE [LARGE SCALE GENOMIC DNA]</scope>
    <source>
        <strain evidence="3 4">ATCC 49181</strain>
    </source>
</reference>
<dbReference type="EMBL" id="FSRO01000001">
    <property type="protein sequence ID" value="SIO20759.1"/>
    <property type="molecule type" value="Genomic_DNA"/>
</dbReference>
<dbReference type="SUPFAM" id="SSF53271">
    <property type="entry name" value="PRTase-like"/>
    <property type="match status" value="1"/>
</dbReference>
<dbReference type="Gene3D" id="3.40.50.2020">
    <property type="match status" value="1"/>
</dbReference>